<proteinExistence type="predicted"/>
<keyword evidence="1" id="KW-0472">Membrane</keyword>
<name>A0A8K0E7G4_9ROSA</name>
<gene>
    <name evidence="2" type="ORF">FNV43_RR20929</name>
</gene>
<comment type="caution">
    <text evidence="2">The sequence shown here is derived from an EMBL/GenBank/DDBJ whole genome shotgun (WGS) entry which is preliminary data.</text>
</comment>
<protein>
    <submittedName>
        <fullName evidence="2">Uncharacterized protein</fullName>
    </submittedName>
</protein>
<dbReference type="AlphaFoldDB" id="A0A8K0E7G4"/>
<evidence type="ECO:0000313" key="2">
    <source>
        <dbReference type="EMBL" id="KAF3438172.1"/>
    </source>
</evidence>
<dbReference type="EMBL" id="VOIH02000009">
    <property type="protein sequence ID" value="KAF3438172.1"/>
    <property type="molecule type" value="Genomic_DNA"/>
</dbReference>
<evidence type="ECO:0000256" key="1">
    <source>
        <dbReference type="SAM" id="Phobius"/>
    </source>
</evidence>
<dbReference type="Proteomes" id="UP000796880">
    <property type="component" value="Unassembled WGS sequence"/>
</dbReference>
<accession>A0A8K0E7G4</accession>
<sequence>MTPISNTSNSSWNNKLSKRVDRVSFGKIREYELQPVVCVEGDGDDDDDDDGDSILHRLLDFISSYLYLAICICVPRSLSWHKLGMMDMVIYDAPAYDHDGMQMEITTMKRAMMAYMAAEDLDHDHIYAPVYLYGWKLVTFLKSDNIFGTCALTFTLICDHRDEECNDQKYIIKNAKNDIIVVTNQRAKDLNHKARIYILLVFLFQALLLTKMTPISNTSNSSWNKQLSKRDEHVSFGKIREYELHPVVCVEGDGDDDDDDDGVRFCTGCVI</sequence>
<keyword evidence="1" id="KW-0812">Transmembrane</keyword>
<keyword evidence="3" id="KW-1185">Reference proteome</keyword>
<keyword evidence="1" id="KW-1133">Transmembrane helix</keyword>
<reference evidence="2" key="1">
    <citation type="submission" date="2020-03" db="EMBL/GenBank/DDBJ databases">
        <title>A high-quality chromosome-level genome assembly of a woody plant with both climbing and erect habits, Rhamnella rubrinervis.</title>
        <authorList>
            <person name="Lu Z."/>
            <person name="Yang Y."/>
            <person name="Zhu X."/>
            <person name="Sun Y."/>
        </authorList>
    </citation>
    <scope>NUCLEOTIDE SEQUENCE</scope>
    <source>
        <strain evidence="2">BYM</strain>
        <tissue evidence="2">Leaf</tissue>
    </source>
</reference>
<evidence type="ECO:0000313" key="3">
    <source>
        <dbReference type="Proteomes" id="UP000796880"/>
    </source>
</evidence>
<feature type="transmembrane region" description="Helical" evidence="1">
    <location>
        <begin position="196"/>
        <end position="215"/>
    </location>
</feature>
<organism evidence="2 3">
    <name type="scientific">Rhamnella rubrinervis</name>
    <dbReference type="NCBI Taxonomy" id="2594499"/>
    <lineage>
        <taxon>Eukaryota</taxon>
        <taxon>Viridiplantae</taxon>
        <taxon>Streptophyta</taxon>
        <taxon>Embryophyta</taxon>
        <taxon>Tracheophyta</taxon>
        <taxon>Spermatophyta</taxon>
        <taxon>Magnoliopsida</taxon>
        <taxon>eudicotyledons</taxon>
        <taxon>Gunneridae</taxon>
        <taxon>Pentapetalae</taxon>
        <taxon>rosids</taxon>
        <taxon>fabids</taxon>
        <taxon>Rosales</taxon>
        <taxon>Rhamnaceae</taxon>
        <taxon>rhamnoid group</taxon>
        <taxon>Rhamneae</taxon>
        <taxon>Rhamnella</taxon>
    </lineage>
</organism>
<feature type="transmembrane region" description="Helical" evidence="1">
    <location>
        <begin position="58"/>
        <end position="78"/>
    </location>
</feature>